<sequence>MNLFYLLIQEKHANLKLIICSNVVMLMIGVSGSGKTTISRFVAWINGISIFQLKVHSEFSEAEFDEEVRHLKVHSEYSEAEFDEDVRHVLR</sequence>
<accession>A0AC35FCT2</accession>
<name>A0AC35FCT2_9BILA</name>
<evidence type="ECO:0000313" key="1">
    <source>
        <dbReference type="Proteomes" id="UP000887580"/>
    </source>
</evidence>
<evidence type="ECO:0000313" key="2">
    <source>
        <dbReference type="WBParaSite" id="PS1159_v2.g16194.t2"/>
    </source>
</evidence>
<proteinExistence type="predicted"/>
<reference evidence="2" key="1">
    <citation type="submission" date="2022-11" db="UniProtKB">
        <authorList>
            <consortium name="WormBaseParasite"/>
        </authorList>
    </citation>
    <scope>IDENTIFICATION</scope>
</reference>
<organism evidence="1 2">
    <name type="scientific">Panagrolaimus sp. PS1159</name>
    <dbReference type="NCBI Taxonomy" id="55785"/>
    <lineage>
        <taxon>Eukaryota</taxon>
        <taxon>Metazoa</taxon>
        <taxon>Ecdysozoa</taxon>
        <taxon>Nematoda</taxon>
        <taxon>Chromadorea</taxon>
        <taxon>Rhabditida</taxon>
        <taxon>Tylenchina</taxon>
        <taxon>Panagrolaimomorpha</taxon>
        <taxon>Panagrolaimoidea</taxon>
        <taxon>Panagrolaimidae</taxon>
        <taxon>Panagrolaimus</taxon>
    </lineage>
</organism>
<dbReference type="Proteomes" id="UP000887580">
    <property type="component" value="Unplaced"/>
</dbReference>
<protein>
    <submittedName>
        <fullName evidence="2">Dynein heavy chain AAA module D4 domain-containing protein</fullName>
    </submittedName>
</protein>
<dbReference type="WBParaSite" id="PS1159_v2.g16194.t2">
    <property type="protein sequence ID" value="PS1159_v2.g16194.t2"/>
    <property type="gene ID" value="PS1159_v2.g16194"/>
</dbReference>